<keyword evidence="3" id="KW-1185">Reference proteome</keyword>
<dbReference type="Proteomes" id="UP001295684">
    <property type="component" value="Unassembled WGS sequence"/>
</dbReference>
<dbReference type="EMBL" id="CAMPGE010003092">
    <property type="protein sequence ID" value="CAI2361914.1"/>
    <property type="molecule type" value="Genomic_DNA"/>
</dbReference>
<sequence length="545" mass="63388">MDRFETHYYLHKVLKKKPSKNLVKIEDSIQAIEEQQKQAEIEDDKIFGTSLRRDKKARNPKSKNSISGKNLMDLLKTPEKPAIKALRILNTRLKEPKTISVIDDIYTYSMKKQEEFLNTHEKTISKKAKKILNRETNVRATVKDCQEICKKKLIQKILNEQKVLQRQKENKKERKDISLDFHSLKREQNLVFSRRESNTTLASKVTTKSKFGKCAPVVKVINTNKKKSQEKVGKITNLLKHVSKLFKRRKFSINDDFGNRSQFSGSVGYIPDNSSQIRELINEDISSDCSGNTVALGQRINDNNHIDLTGFENPYINLKTRNARSNSRMKIRQIKNRRKYTDDDSKTSNYATASRNIQSSFTKKRKTAYPFKWGQQRNSKGMNRTDAKTTHFTRATKPETSSKRTNTQQKSRVSKIKHQDTISTFSKFQHETFQKICPNTTLDFFKSRTKSRTKSSHKSRTNPMDKKGLSNDFCVLQNRTLFDTLHSTLEIACDLEEIPDKNKFKVFLYRYSSLNNEKLVENEAIKEYKQRDLSLAASRKKKKAL</sequence>
<evidence type="ECO:0000313" key="2">
    <source>
        <dbReference type="EMBL" id="CAI2361914.1"/>
    </source>
</evidence>
<evidence type="ECO:0000313" key="3">
    <source>
        <dbReference type="Proteomes" id="UP001295684"/>
    </source>
</evidence>
<comment type="caution">
    <text evidence="2">The sequence shown here is derived from an EMBL/GenBank/DDBJ whole genome shotgun (WGS) entry which is preliminary data.</text>
</comment>
<name>A0AAD1U7W4_EUPCR</name>
<reference evidence="2" key="1">
    <citation type="submission" date="2023-07" db="EMBL/GenBank/DDBJ databases">
        <authorList>
            <consortium name="AG Swart"/>
            <person name="Singh M."/>
            <person name="Singh A."/>
            <person name="Seah K."/>
            <person name="Emmerich C."/>
        </authorList>
    </citation>
    <scope>NUCLEOTIDE SEQUENCE</scope>
    <source>
        <strain evidence="2">DP1</strain>
    </source>
</reference>
<gene>
    <name evidence="2" type="ORF">ECRASSUSDP1_LOCUS3229</name>
</gene>
<feature type="region of interest" description="Disordered" evidence="1">
    <location>
        <begin position="392"/>
        <end position="418"/>
    </location>
</feature>
<accession>A0AAD1U7W4</accession>
<dbReference type="AlphaFoldDB" id="A0AAD1U7W4"/>
<evidence type="ECO:0000256" key="1">
    <source>
        <dbReference type="SAM" id="MobiDB-lite"/>
    </source>
</evidence>
<proteinExistence type="predicted"/>
<organism evidence="2 3">
    <name type="scientific">Euplotes crassus</name>
    <dbReference type="NCBI Taxonomy" id="5936"/>
    <lineage>
        <taxon>Eukaryota</taxon>
        <taxon>Sar</taxon>
        <taxon>Alveolata</taxon>
        <taxon>Ciliophora</taxon>
        <taxon>Intramacronucleata</taxon>
        <taxon>Spirotrichea</taxon>
        <taxon>Hypotrichia</taxon>
        <taxon>Euplotida</taxon>
        <taxon>Euplotidae</taxon>
        <taxon>Moneuplotes</taxon>
    </lineage>
</organism>
<protein>
    <submittedName>
        <fullName evidence="2">Uncharacterized protein</fullName>
    </submittedName>
</protein>